<protein>
    <submittedName>
        <fullName evidence="1">Putative lipoprotein</fullName>
    </submittedName>
</protein>
<accession>A0A250JPV3</accession>
<evidence type="ECO:0000313" key="2">
    <source>
        <dbReference type="Proteomes" id="UP000217343"/>
    </source>
</evidence>
<organism evidence="1 2">
    <name type="scientific">Corallococcus macrosporus DSM 14697</name>
    <dbReference type="NCBI Taxonomy" id="1189310"/>
    <lineage>
        <taxon>Bacteria</taxon>
        <taxon>Pseudomonadati</taxon>
        <taxon>Myxococcota</taxon>
        <taxon>Myxococcia</taxon>
        <taxon>Myxococcales</taxon>
        <taxon>Cystobacterineae</taxon>
        <taxon>Myxococcaceae</taxon>
        <taxon>Corallococcus</taxon>
    </lineage>
</organism>
<dbReference type="EMBL" id="CP022203">
    <property type="protein sequence ID" value="ATB45885.1"/>
    <property type="molecule type" value="Genomic_DNA"/>
</dbReference>
<dbReference type="RefSeq" id="WP_095957555.1">
    <property type="nucleotide sequence ID" value="NZ_CP022203.1"/>
</dbReference>
<dbReference type="KEGG" id="mmas:MYMAC_001470"/>
<dbReference type="Proteomes" id="UP000217343">
    <property type="component" value="Chromosome"/>
</dbReference>
<reference evidence="1 2" key="1">
    <citation type="submission" date="2017-06" db="EMBL/GenBank/DDBJ databases">
        <title>Sequencing and comparative analysis of myxobacterial genomes.</title>
        <authorList>
            <person name="Rupp O."/>
            <person name="Goesmann A."/>
            <person name="Sogaard-Andersen L."/>
        </authorList>
    </citation>
    <scope>NUCLEOTIDE SEQUENCE [LARGE SCALE GENOMIC DNA]</scope>
    <source>
        <strain evidence="1 2">DSM 14697</strain>
    </source>
</reference>
<evidence type="ECO:0000313" key="1">
    <source>
        <dbReference type="EMBL" id="ATB45885.1"/>
    </source>
</evidence>
<dbReference type="AlphaFoldDB" id="A0A250JPV3"/>
<keyword evidence="2" id="KW-1185">Reference proteome</keyword>
<dbReference type="PROSITE" id="PS51257">
    <property type="entry name" value="PROKAR_LIPOPROTEIN"/>
    <property type="match status" value="1"/>
</dbReference>
<name>A0A250JPV3_9BACT</name>
<keyword evidence="1" id="KW-0449">Lipoprotein</keyword>
<proteinExistence type="predicted"/>
<gene>
    <name evidence="1" type="ORF">MYMAC_001470</name>
</gene>
<sequence>MKKLLIGLVASSALVFGTGCGGDDGGDLCEDIADGYRALTDKVEGCPEIAQYLPNIDVDEEGLNECREAMDSCSDSDKDKYQAMADCLSDLPRCQSSNIEAWSAEFVACSEKIEGVSETCGE</sequence>